<evidence type="ECO:0000313" key="2">
    <source>
        <dbReference type="Proteomes" id="UP000253945"/>
    </source>
</evidence>
<name>A0A369ZSI2_9PAST</name>
<dbReference type="AlphaFoldDB" id="A0A369ZSI2"/>
<gene>
    <name evidence="1" type="ORF">DPV92_02800</name>
</gene>
<evidence type="ECO:0000313" key="1">
    <source>
        <dbReference type="EMBL" id="RDF11201.1"/>
    </source>
</evidence>
<dbReference type="RefSeq" id="WP_111353586.1">
    <property type="nucleotide sequence ID" value="NZ_QEQF01000002.1"/>
</dbReference>
<sequence length="68" mass="7288">MSDKYTLTTTCEKGLIPEQLGELAGKQTVAADKVAENVDQLQNSGISLGMSHISDNGKIIIRLSNDLL</sequence>
<dbReference type="EMBL" id="QEQF01000002">
    <property type="protein sequence ID" value="RDF11201.1"/>
    <property type="molecule type" value="Genomic_DNA"/>
</dbReference>
<dbReference type="Proteomes" id="UP000253945">
    <property type="component" value="Unassembled WGS sequence"/>
</dbReference>
<keyword evidence="2" id="KW-1185">Reference proteome</keyword>
<comment type="caution">
    <text evidence="1">The sequence shown here is derived from an EMBL/GenBank/DDBJ whole genome shotgun (WGS) entry which is preliminary data.</text>
</comment>
<reference evidence="1 2" key="1">
    <citation type="submission" date="2018-05" db="EMBL/GenBank/DDBJ databases">
        <title>Draft Genome Sequences for a Diverse set of 7 Haemophilus Species.</title>
        <authorList>
            <person name="Nichols M."/>
            <person name="Topaz N."/>
            <person name="Wang X."/>
            <person name="Wang X."/>
            <person name="Boxrud D."/>
        </authorList>
    </citation>
    <scope>NUCLEOTIDE SEQUENCE [LARGE SCALE GENOMIC DNA]</scope>
    <source>
        <strain evidence="1 2">C2014016342</strain>
    </source>
</reference>
<protein>
    <submittedName>
        <fullName evidence="1">Uncharacterized protein</fullName>
    </submittedName>
</protein>
<accession>A0A369ZSI2</accession>
<organism evidence="1 2">
    <name type="scientific">Haemophilus paraphrohaemolyticus</name>
    <dbReference type="NCBI Taxonomy" id="736"/>
    <lineage>
        <taxon>Bacteria</taxon>
        <taxon>Pseudomonadati</taxon>
        <taxon>Pseudomonadota</taxon>
        <taxon>Gammaproteobacteria</taxon>
        <taxon>Pasteurellales</taxon>
        <taxon>Pasteurellaceae</taxon>
        <taxon>Haemophilus</taxon>
    </lineage>
</organism>
<proteinExistence type="predicted"/>